<feature type="transmembrane region" description="Helical" evidence="6">
    <location>
        <begin position="239"/>
        <end position="259"/>
    </location>
</feature>
<dbReference type="EMBL" id="JAUQSX010000001">
    <property type="protein sequence ID" value="MDO7845210.1"/>
    <property type="molecule type" value="Genomic_DNA"/>
</dbReference>
<feature type="transmembrane region" description="Helical" evidence="6">
    <location>
        <begin position="354"/>
        <end position="377"/>
    </location>
</feature>
<feature type="transmembrane region" description="Helical" evidence="6">
    <location>
        <begin position="42"/>
        <end position="64"/>
    </location>
</feature>
<evidence type="ECO:0000259" key="7">
    <source>
        <dbReference type="Pfam" id="PF13906"/>
    </source>
</evidence>
<dbReference type="Proteomes" id="UP001167796">
    <property type="component" value="Unassembled WGS sequence"/>
</dbReference>
<feature type="domain" description="Cationic amino acid transporter C-terminal" evidence="7">
    <location>
        <begin position="544"/>
        <end position="587"/>
    </location>
</feature>
<gene>
    <name evidence="8" type="ORF">Q5H92_02500</name>
</gene>
<dbReference type="Pfam" id="PF13906">
    <property type="entry name" value="AA_permease_C"/>
    <property type="match status" value="1"/>
</dbReference>
<dbReference type="InterPro" id="IPR002293">
    <property type="entry name" value="AA/rel_permease1"/>
</dbReference>
<evidence type="ECO:0000256" key="5">
    <source>
        <dbReference type="ARBA" id="ARBA00023136"/>
    </source>
</evidence>
<comment type="caution">
    <text evidence="8">The sequence shown here is derived from an EMBL/GenBank/DDBJ whole genome shotgun (WGS) entry which is preliminary data.</text>
</comment>
<feature type="transmembrane region" description="Helical" evidence="6">
    <location>
        <begin position="112"/>
        <end position="136"/>
    </location>
</feature>
<organism evidence="8 9">
    <name type="scientific">Hymenobacter mellowenesis</name>
    <dbReference type="NCBI Taxonomy" id="3063995"/>
    <lineage>
        <taxon>Bacteria</taxon>
        <taxon>Pseudomonadati</taxon>
        <taxon>Bacteroidota</taxon>
        <taxon>Cytophagia</taxon>
        <taxon>Cytophagales</taxon>
        <taxon>Hymenobacteraceae</taxon>
        <taxon>Hymenobacter</taxon>
    </lineage>
</organism>
<evidence type="ECO:0000313" key="9">
    <source>
        <dbReference type="Proteomes" id="UP001167796"/>
    </source>
</evidence>
<feature type="transmembrane region" description="Helical" evidence="6">
    <location>
        <begin position="462"/>
        <end position="485"/>
    </location>
</feature>
<feature type="transmembrane region" description="Helical" evidence="6">
    <location>
        <begin position="271"/>
        <end position="289"/>
    </location>
</feature>
<feature type="transmembrane region" description="Helical" evidence="6">
    <location>
        <begin position="70"/>
        <end position="91"/>
    </location>
</feature>
<feature type="transmembrane region" description="Helical" evidence="6">
    <location>
        <begin position="407"/>
        <end position="425"/>
    </location>
</feature>
<evidence type="ECO:0000313" key="8">
    <source>
        <dbReference type="EMBL" id="MDO7845210.1"/>
    </source>
</evidence>
<evidence type="ECO:0000256" key="4">
    <source>
        <dbReference type="ARBA" id="ARBA00022989"/>
    </source>
</evidence>
<dbReference type="PIRSF" id="PIRSF006060">
    <property type="entry name" value="AA_transporter"/>
    <property type="match status" value="1"/>
</dbReference>
<dbReference type="PANTHER" id="PTHR43243:SF4">
    <property type="entry name" value="CATIONIC AMINO ACID TRANSPORTER 4"/>
    <property type="match status" value="1"/>
</dbReference>
<feature type="transmembrane region" description="Helical" evidence="6">
    <location>
        <begin position="310"/>
        <end position="334"/>
    </location>
</feature>
<dbReference type="PANTHER" id="PTHR43243">
    <property type="entry name" value="INNER MEMBRANE TRANSPORTER YGJI-RELATED"/>
    <property type="match status" value="1"/>
</dbReference>
<feature type="transmembrane region" description="Helical" evidence="6">
    <location>
        <begin position="213"/>
        <end position="230"/>
    </location>
</feature>
<keyword evidence="5 6" id="KW-0472">Membrane</keyword>
<evidence type="ECO:0000256" key="6">
    <source>
        <dbReference type="SAM" id="Phobius"/>
    </source>
</evidence>
<name>A0ABT9A7N7_9BACT</name>
<accession>A0ABT9A7N7</accession>
<keyword evidence="4 6" id="KW-1133">Transmembrane helix</keyword>
<dbReference type="Gene3D" id="1.20.1740.10">
    <property type="entry name" value="Amino acid/polyamine transporter I"/>
    <property type="match status" value="1"/>
</dbReference>
<evidence type="ECO:0000256" key="1">
    <source>
        <dbReference type="ARBA" id="ARBA00004141"/>
    </source>
</evidence>
<evidence type="ECO:0000256" key="3">
    <source>
        <dbReference type="ARBA" id="ARBA00022692"/>
    </source>
</evidence>
<keyword evidence="9" id="KW-1185">Reference proteome</keyword>
<keyword evidence="2" id="KW-0813">Transport</keyword>
<feature type="transmembrane region" description="Helical" evidence="6">
    <location>
        <begin position="564"/>
        <end position="584"/>
    </location>
</feature>
<proteinExistence type="predicted"/>
<feature type="transmembrane region" description="Helical" evidence="6">
    <location>
        <begin position="542"/>
        <end position="558"/>
    </location>
</feature>
<reference evidence="8" key="1">
    <citation type="submission" date="2023-07" db="EMBL/GenBank/DDBJ databases">
        <authorList>
            <person name="Kim M.K."/>
        </authorList>
    </citation>
    <scope>NUCLEOTIDE SEQUENCE</scope>
    <source>
        <strain evidence="8">M29</strain>
    </source>
</reference>
<comment type="subcellular location">
    <subcellularLocation>
        <location evidence="1">Membrane</location>
        <topology evidence="1">Multi-pass membrane protein</topology>
    </subcellularLocation>
</comment>
<feature type="transmembrane region" description="Helical" evidence="6">
    <location>
        <begin position="431"/>
        <end position="450"/>
    </location>
</feature>
<keyword evidence="3 6" id="KW-0812">Transmembrane</keyword>
<sequence>MRSDKSLFRRKTIAAILQNPPADHEGHGAAGGLERHLTVRDLTALGIAAIIGAGIFSTIGKASLDGGPAVSLLFVFTAVACAFSALCYAQFAATIPVSGSAYTYAYASFGELAAWIIGWALIMEYAVGNIVVAISWSDYFTGLLDGIGIHLPLWLTMGTQTGHAGYAAVTALTEQGKSLTEALAAVSPAQLDGYKAWTQAPALFGGLHMVMDLPAFVITVLITALVYVGIKESKNASNLLVLLKLIIVFIVIAVGAFYVQPANWTPFAPNGVSGVLKGVSAVFFAYIGFDAISTTAEECKNPQRDLPKAMMYALIICTVLYVIITLVLTGMVSYKELGVGDPLSFVFAKVGLPRLSGLVAVSAVFAMASVLLVFQLGQPRIWLTMSRDGLLPSIFSRIHPRFHTPSFSTIVTGFFVAVPALVLNMDLVVDLTSIGTLFAFALVCGGILIIDPYGRSEARFKVPYINGQWLVPLILALGAFLVVRYNAASNHEFMLDVSGAHGWLLTDAVSGKVTGGFAHQIPTLVFFLFCIALSILSFRKKLSLLPTLGLLINLYLMTELGISNWTLFFVWLLIGLAVYFGYGYKNSKLNQTAR</sequence>
<evidence type="ECO:0000256" key="2">
    <source>
        <dbReference type="ARBA" id="ARBA00022448"/>
    </source>
</evidence>
<dbReference type="RefSeq" id="WP_305009893.1">
    <property type="nucleotide sequence ID" value="NZ_JAUQSX010000001.1"/>
</dbReference>
<dbReference type="InterPro" id="IPR029485">
    <property type="entry name" value="CAT_C"/>
</dbReference>
<protein>
    <submittedName>
        <fullName evidence="8">Amino acid permease</fullName>
    </submittedName>
</protein>
<dbReference type="Pfam" id="PF13520">
    <property type="entry name" value="AA_permease_2"/>
    <property type="match status" value="1"/>
</dbReference>
<feature type="transmembrane region" description="Helical" evidence="6">
    <location>
        <begin position="517"/>
        <end position="535"/>
    </location>
</feature>